<evidence type="ECO:0000256" key="1">
    <source>
        <dbReference type="ARBA" id="ARBA00023157"/>
    </source>
</evidence>
<dbReference type="SUPFAM" id="SSF56436">
    <property type="entry name" value="C-type lectin-like"/>
    <property type="match status" value="1"/>
</dbReference>
<evidence type="ECO:0000256" key="2">
    <source>
        <dbReference type="SAM" id="SignalP"/>
    </source>
</evidence>
<reference evidence="4" key="1">
    <citation type="submission" date="2022-01" db="UniProtKB">
        <authorList>
            <consortium name="EnsemblMetazoa"/>
        </authorList>
    </citation>
    <scope>IDENTIFICATION</scope>
</reference>
<dbReference type="RefSeq" id="XP_014252403.1">
    <property type="nucleotide sequence ID" value="XM_014396917.2"/>
</dbReference>
<dbReference type="GeneID" id="106668303"/>
<evidence type="ECO:0000313" key="4">
    <source>
        <dbReference type="EnsemblMetazoa" id="XP_014252403.1"/>
    </source>
</evidence>
<dbReference type="KEGG" id="clec:106668303"/>
<dbReference type="InterPro" id="IPR016187">
    <property type="entry name" value="CTDL_fold"/>
</dbReference>
<dbReference type="PROSITE" id="PS00615">
    <property type="entry name" value="C_TYPE_LECTIN_1"/>
    <property type="match status" value="1"/>
</dbReference>
<dbReference type="PROSITE" id="PS50041">
    <property type="entry name" value="C_TYPE_LECTIN_2"/>
    <property type="match status" value="1"/>
</dbReference>
<dbReference type="InterPro" id="IPR016186">
    <property type="entry name" value="C-type_lectin-like/link_sf"/>
</dbReference>
<dbReference type="CDD" id="cd00037">
    <property type="entry name" value="CLECT"/>
    <property type="match status" value="1"/>
</dbReference>
<organism evidence="4 5">
    <name type="scientific">Cimex lectularius</name>
    <name type="common">Bed bug</name>
    <name type="synonym">Acanthia lectularia</name>
    <dbReference type="NCBI Taxonomy" id="79782"/>
    <lineage>
        <taxon>Eukaryota</taxon>
        <taxon>Metazoa</taxon>
        <taxon>Ecdysozoa</taxon>
        <taxon>Arthropoda</taxon>
        <taxon>Hexapoda</taxon>
        <taxon>Insecta</taxon>
        <taxon>Pterygota</taxon>
        <taxon>Neoptera</taxon>
        <taxon>Paraneoptera</taxon>
        <taxon>Hemiptera</taxon>
        <taxon>Heteroptera</taxon>
        <taxon>Panheteroptera</taxon>
        <taxon>Cimicomorpha</taxon>
        <taxon>Cimicidae</taxon>
        <taxon>Cimex</taxon>
    </lineage>
</organism>
<name>A0A8I6RYC6_CIMLE</name>
<feature type="chain" id="PRO_5035266308" description="C-type lectin domain-containing protein" evidence="2">
    <location>
        <begin position="22"/>
        <end position="161"/>
    </location>
</feature>
<protein>
    <recommendedName>
        <fullName evidence="3">C-type lectin domain-containing protein</fullName>
    </recommendedName>
</protein>
<keyword evidence="2" id="KW-0732">Signal</keyword>
<dbReference type="Proteomes" id="UP000494040">
    <property type="component" value="Unassembled WGS sequence"/>
</dbReference>
<feature type="signal peptide" evidence="2">
    <location>
        <begin position="1"/>
        <end position="21"/>
    </location>
</feature>
<dbReference type="AlphaFoldDB" id="A0A8I6RYC6"/>
<keyword evidence="5" id="KW-1185">Reference proteome</keyword>
<feature type="domain" description="C-type lectin" evidence="3">
    <location>
        <begin position="45"/>
        <end position="157"/>
    </location>
</feature>
<dbReference type="Gene3D" id="3.10.100.10">
    <property type="entry name" value="Mannose-Binding Protein A, subunit A"/>
    <property type="match status" value="1"/>
</dbReference>
<proteinExistence type="predicted"/>
<evidence type="ECO:0000259" key="3">
    <source>
        <dbReference type="PROSITE" id="PS50041"/>
    </source>
</evidence>
<evidence type="ECO:0000313" key="5">
    <source>
        <dbReference type="Proteomes" id="UP000494040"/>
    </source>
</evidence>
<dbReference type="InterPro" id="IPR001304">
    <property type="entry name" value="C-type_lectin-like"/>
</dbReference>
<dbReference type="Pfam" id="PF00059">
    <property type="entry name" value="Lectin_C"/>
    <property type="match status" value="1"/>
</dbReference>
<keyword evidence="1" id="KW-1015">Disulfide bond</keyword>
<dbReference type="InterPro" id="IPR018378">
    <property type="entry name" value="C-type_lectin_CS"/>
</dbReference>
<dbReference type="SMART" id="SM00034">
    <property type="entry name" value="CLECT"/>
    <property type="match status" value="1"/>
</dbReference>
<accession>A0A8I6RYC6</accession>
<sequence length="161" mass="17954">MLYILNISFALFVAFTGVTTAEHRCTCPNKASGAFYDCDLPVSVYANKKRYLISDILTMNWWESLGHCRTINMHLGVVFNLNELEILKTSVLPGVKYWLSGYSINNVTGHFVWLSSGLEVRNDFWPEGQPADGDCVVVSDAGLASASCKQQLPFICQQYDA</sequence>
<dbReference type="EnsemblMetazoa" id="XM_014396917.2">
    <property type="protein sequence ID" value="XP_014252403.1"/>
    <property type="gene ID" value="LOC106668303"/>
</dbReference>